<accession>A0A510DTI1</accession>
<dbReference type="KEGG" id="step:IC006_0806"/>
<feature type="transmembrane region" description="Helical" evidence="1">
    <location>
        <begin position="349"/>
        <end position="369"/>
    </location>
</feature>
<protein>
    <recommendedName>
        <fullName evidence="2">Major facilitator superfamily (MFS) profile domain-containing protein</fullName>
    </recommendedName>
</protein>
<dbReference type="Gene3D" id="1.20.1250.20">
    <property type="entry name" value="MFS general substrate transporter like domains"/>
    <property type="match status" value="2"/>
</dbReference>
<feature type="transmembrane region" description="Helical" evidence="1">
    <location>
        <begin position="197"/>
        <end position="218"/>
    </location>
</feature>
<dbReference type="AlphaFoldDB" id="A0A510DTI1"/>
<dbReference type="GO" id="GO:0022857">
    <property type="term" value="F:transmembrane transporter activity"/>
    <property type="evidence" value="ECO:0007669"/>
    <property type="project" value="InterPro"/>
</dbReference>
<organism evidence="3 5">
    <name type="scientific">Sulfuracidifex tepidarius</name>
    <dbReference type="NCBI Taxonomy" id="1294262"/>
    <lineage>
        <taxon>Archaea</taxon>
        <taxon>Thermoproteota</taxon>
        <taxon>Thermoprotei</taxon>
        <taxon>Sulfolobales</taxon>
        <taxon>Sulfolobaceae</taxon>
        <taxon>Sulfuracidifex</taxon>
    </lineage>
</organism>
<feature type="transmembrane region" description="Helical" evidence="1">
    <location>
        <begin position="129"/>
        <end position="151"/>
    </location>
</feature>
<dbReference type="RefSeq" id="WP_149528368.1">
    <property type="nucleotide sequence ID" value="NZ_AP018929.1"/>
</dbReference>
<dbReference type="InterPro" id="IPR036259">
    <property type="entry name" value="MFS_trans_sf"/>
</dbReference>
<dbReference type="PANTHER" id="PTHR23527:SF1">
    <property type="entry name" value="BLL3282 PROTEIN"/>
    <property type="match status" value="1"/>
</dbReference>
<keyword evidence="1" id="KW-0472">Membrane</keyword>
<dbReference type="PROSITE" id="PS50850">
    <property type="entry name" value="MFS"/>
    <property type="match status" value="1"/>
</dbReference>
<keyword evidence="1" id="KW-0812">Transmembrane</keyword>
<dbReference type="STRING" id="1294262.GCA_001316085_01624"/>
<dbReference type="Proteomes" id="UP000322983">
    <property type="component" value="Chromosome"/>
</dbReference>
<feature type="transmembrane region" description="Helical" evidence="1">
    <location>
        <begin position="70"/>
        <end position="89"/>
    </location>
</feature>
<proteinExistence type="predicted"/>
<gene>
    <name evidence="3" type="ORF">IC006_0806</name>
    <name evidence="4" type="ORF">IC007_0781</name>
</gene>
<keyword evidence="1" id="KW-1133">Transmembrane helix</keyword>
<accession>A0A510E1A8</accession>
<feature type="transmembrane region" description="Helical" evidence="1">
    <location>
        <begin position="95"/>
        <end position="117"/>
    </location>
</feature>
<dbReference type="InterPro" id="IPR052952">
    <property type="entry name" value="MFS-Transporter"/>
</dbReference>
<dbReference type="OrthoDB" id="29061at2157"/>
<feature type="transmembrane region" description="Helical" evidence="1">
    <location>
        <begin position="290"/>
        <end position="311"/>
    </location>
</feature>
<reference evidence="3 5" key="2">
    <citation type="journal article" date="2020" name="Int. J. Syst. Evol. Microbiol.">
        <title>Sulfuracidifex tepidarius gen. nov., sp. nov. and transfer of Sulfolobus metallicus Huber and Stetter 1992 to the genus Sulfuracidifex as Sulfuracidifex metallicus comb. nov.</title>
        <authorList>
            <person name="Itoh T."/>
            <person name="Miura T."/>
            <person name="Sakai H.D."/>
            <person name="Kato S."/>
            <person name="Ohkuma M."/>
            <person name="Takashina T."/>
        </authorList>
    </citation>
    <scope>NUCLEOTIDE SEQUENCE [LARGE SCALE GENOMIC DNA]</scope>
    <source>
        <strain evidence="3 5">IC-006</strain>
        <strain evidence="4">IC-007</strain>
    </source>
</reference>
<evidence type="ECO:0000256" key="1">
    <source>
        <dbReference type="SAM" id="Phobius"/>
    </source>
</evidence>
<feature type="transmembrane region" description="Helical" evidence="1">
    <location>
        <begin position="230"/>
        <end position="251"/>
    </location>
</feature>
<sequence>MKRVAILFICSASFFMSYFSRLVWSIVSSFSTLKPTEVEDGIIFSLFFVGYVIIQIPSGTVVDKIGSRKVLVGALLGLGLSAFGSAMSPSISWEYVNSVVMGLSAGWIYPTTIKLLATNFAGKSLHQSIALYSLAWPLSIVASGFVIPPLATLDWELPYFLLGAMSLALSFLSSKLVGDDAGHHDGKGISVVRDKRVISISIGGFMFFFSYWSLTLFLYKFLLASGYSPIIAGVVYSFTAIAGIPSTVLSGRILDLIGTRKSLLLFIGVYGILILSIDAVYRFLIPLSLVFISMGFVRFIITPSHSSALAFLGGKNSGSVSGFANFFWQFSGIVSSVVSPLIVEAMSYTSLWLLIGTITLSSLFFYSMVRIND</sequence>
<feature type="transmembrane region" description="Helical" evidence="1">
    <location>
        <begin position="263"/>
        <end position="284"/>
    </location>
</feature>
<dbReference type="EMBL" id="AP018930">
    <property type="protein sequence ID" value="BBG26276.1"/>
    <property type="molecule type" value="Genomic_DNA"/>
</dbReference>
<keyword evidence="5" id="KW-1185">Reference proteome</keyword>
<feature type="transmembrane region" description="Helical" evidence="1">
    <location>
        <begin position="157"/>
        <end position="177"/>
    </location>
</feature>
<dbReference type="Pfam" id="PF07690">
    <property type="entry name" value="MFS_1"/>
    <property type="match status" value="1"/>
</dbReference>
<dbReference type="Proteomes" id="UP000325030">
    <property type="component" value="Chromosome"/>
</dbReference>
<feature type="domain" description="Major facilitator superfamily (MFS) profile" evidence="2">
    <location>
        <begin position="1"/>
        <end position="373"/>
    </location>
</feature>
<evidence type="ECO:0000313" key="5">
    <source>
        <dbReference type="Proteomes" id="UP000322983"/>
    </source>
</evidence>
<reference evidence="6" key="1">
    <citation type="submission" date="2018-09" db="EMBL/GenBank/DDBJ databases">
        <title>Complete Genome Sequencing of Sulfolobus sp. JCM 16834.</title>
        <authorList>
            <person name="Kato S."/>
            <person name="Itoh T."/>
            <person name="Ohkuma M."/>
        </authorList>
    </citation>
    <scope>NUCLEOTIDE SEQUENCE [LARGE SCALE GENOMIC DNA]</scope>
    <source>
        <strain evidence="6">IC-007</strain>
    </source>
</reference>
<dbReference type="SUPFAM" id="SSF103473">
    <property type="entry name" value="MFS general substrate transporter"/>
    <property type="match status" value="1"/>
</dbReference>
<evidence type="ECO:0000313" key="4">
    <source>
        <dbReference type="EMBL" id="BBG26276.1"/>
    </source>
</evidence>
<evidence type="ECO:0000313" key="3">
    <source>
        <dbReference type="EMBL" id="BBG23522.1"/>
    </source>
</evidence>
<name>A0A510DTI1_9CREN</name>
<evidence type="ECO:0000259" key="2">
    <source>
        <dbReference type="PROSITE" id="PS50850"/>
    </source>
</evidence>
<dbReference type="InterPro" id="IPR020846">
    <property type="entry name" value="MFS_dom"/>
</dbReference>
<dbReference type="PANTHER" id="PTHR23527">
    <property type="entry name" value="BLL3282 PROTEIN"/>
    <property type="match status" value="1"/>
</dbReference>
<feature type="transmembrane region" description="Helical" evidence="1">
    <location>
        <begin position="41"/>
        <end position="58"/>
    </location>
</feature>
<feature type="transmembrane region" description="Helical" evidence="1">
    <location>
        <begin position="323"/>
        <end position="343"/>
    </location>
</feature>
<dbReference type="GeneID" id="41717183"/>
<dbReference type="EMBL" id="AP018929">
    <property type="protein sequence ID" value="BBG23522.1"/>
    <property type="molecule type" value="Genomic_DNA"/>
</dbReference>
<evidence type="ECO:0000313" key="6">
    <source>
        <dbReference type="Proteomes" id="UP000325030"/>
    </source>
</evidence>
<dbReference type="InterPro" id="IPR011701">
    <property type="entry name" value="MFS"/>
</dbReference>